<dbReference type="AlphaFoldDB" id="A0A365QYE3"/>
<dbReference type="SUPFAM" id="SSF53474">
    <property type="entry name" value="alpha/beta-Hydrolases"/>
    <property type="match status" value="1"/>
</dbReference>
<evidence type="ECO:0000259" key="2">
    <source>
        <dbReference type="Pfam" id="PF00561"/>
    </source>
</evidence>
<protein>
    <recommendedName>
        <fullName evidence="2">AB hydrolase-1 domain-containing protein</fullName>
    </recommendedName>
</protein>
<keyword evidence="1" id="KW-0812">Transmembrane</keyword>
<feature type="transmembrane region" description="Helical" evidence="1">
    <location>
        <begin position="46"/>
        <end position="67"/>
    </location>
</feature>
<dbReference type="PANTHER" id="PTHR43433">
    <property type="entry name" value="HYDROLASE, ALPHA/BETA FOLD FAMILY PROTEIN"/>
    <property type="match status" value="1"/>
</dbReference>
<accession>A0A365QYE3</accession>
<sequence>MPNQGIPMRTWLPTFLSRDWAGLPIAFAIALAGSGLVHAGHYPTGYTLLGTAIMLAAGSLYHLAFLARVRAACPPPGRCVEVNGHRIHILAEGHAGGFPPVVWMPGAHMGGLVLHHLHLALRGETRSILIDRPGSGWSDAGPYPRSTALEVEEVVEALARAGERGPFVFVGHSFGGLLVANLARRYPHLVCGAVLLDATHPDFFNYAPRGMRPTAMIVAGYLVGLLHLFGIHIDLVSVLGRRQPALRRLLDLVQKRLADAIEMGVERIEMHARAGFSAASSLAELSVAGGARAGFDMLVHDGELGDLPVFVVTPRDASEMRPAQETDARKLYRRMGVDAAGFERHLTLMTAFRQRYLATSSQSELIHAPAGDGHNFPYESPAFVVEVVTRMLRERVRAYAD</sequence>
<dbReference type="Gene3D" id="3.40.50.1820">
    <property type="entry name" value="alpha/beta hydrolase"/>
    <property type="match status" value="1"/>
</dbReference>
<feature type="domain" description="AB hydrolase-1" evidence="2">
    <location>
        <begin position="124"/>
        <end position="202"/>
    </location>
</feature>
<comment type="caution">
    <text evidence="3">The sequence shown here is derived from an EMBL/GenBank/DDBJ whole genome shotgun (WGS) entry which is preliminary data.</text>
</comment>
<evidence type="ECO:0000313" key="3">
    <source>
        <dbReference type="EMBL" id="RBB40777.1"/>
    </source>
</evidence>
<reference evidence="3 4" key="1">
    <citation type="submission" date="2018-06" db="EMBL/GenBank/DDBJ databases">
        <title>Draft genome sequence of Burkholderia reimsis strain BE51 isolated from a French agricultural soil.</title>
        <authorList>
            <person name="Esmaeel Q."/>
        </authorList>
    </citation>
    <scope>NUCLEOTIDE SEQUENCE [LARGE SCALE GENOMIC DNA]</scope>
    <source>
        <strain evidence="3 4">BE51</strain>
    </source>
</reference>
<dbReference type="PANTHER" id="PTHR43433:SF5">
    <property type="entry name" value="AB HYDROLASE-1 DOMAIN-CONTAINING PROTEIN"/>
    <property type="match status" value="1"/>
</dbReference>
<keyword evidence="1" id="KW-1133">Transmembrane helix</keyword>
<evidence type="ECO:0000256" key="1">
    <source>
        <dbReference type="SAM" id="Phobius"/>
    </source>
</evidence>
<dbReference type="InterPro" id="IPR000073">
    <property type="entry name" value="AB_hydrolase_1"/>
</dbReference>
<dbReference type="InterPro" id="IPR050471">
    <property type="entry name" value="AB_hydrolase"/>
</dbReference>
<feature type="transmembrane region" description="Helical" evidence="1">
    <location>
        <begin position="20"/>
        <end position="39"/>
    </location>
</feature>
<dbReference type="InterPro" id="IPR029058">
    <property type="entry name" value="AB_hydrolase_fold"/>
</dbReference>
<name>A0A365QYE3_9BURK</name>
<proteinExistence type="predicted"/>
<keyword evidence="4" id="KW-1185">Reference proteome</keyword>
<dbReference type="Proteomes" id="UP000252458">
    <property type="component" value="Unassembled WGS sequence"/>
</dbReference>
<gene>
    <name evidence="3" type="ORF">DPV79_10400</name>
</gene>
<feature type="transmembrane region" description="Helical" evidence="1">
    <location>
        <begin position="218"/>
        <end position="239"/>
    </location>
</feature>
<keyword evidence="1" id="KW-0472">Membrane</keyword>
<dbReference type="Pfam" id="PF00561">
    <property type="entry name" value="Abhydrolase_1"/>
    <property type="match status" value="1"/>
</dbReference>
<evidence type="ECO:0000313" key="4">
    <source>
        <dbReference type="Proteomes" id="UP000252458"/>
    </source>
</evidence>
<organism evidence="3 4">
    <name type="scientific">Burkholderia reimsis</name>
    <dbReference type="NCBI Taxonomy" id="2234132"/>
    <lineage>
        <taxon>Bacteria</taxon>
        <taxon>Pseudomonadati</taxon>
        <taxon>Pseudomonadota</taxon>
        <taxon>Betaproteobacteria</taxon>
        <taxon>Burkholderiales</taxon>
        <taxon>Burkholderiaceae</taxon>
        <taxon>Burkholderia</taxon>
    </lineage>
</organism>
<dbReference type="EMBL" id="QMFZ01000006">
    <property type="protein sequence ID" value="RBB40777.1"/>
    <property type="molecule type" value="Genomic_DNA"/>
</dbReference>